<protein>
    <recommendedName>
        <fullName evidence="4">Transmembrane protein</fullName>
    </recommendedName>
</protein>
<feature type="transmembrane region" description="Helical" evidence="1">
    <location>
        <begin position="44"/>
        <end position="66"/>
    </location>
</feature>
<name>A0ABZ0SBV4_9GAMM</name>
<keyword evidence="1" id="KW-1133">Transmembrane helix</keyword>
<evidence type="ECO:0000313" key="3">
    <source>
        <dbReference type="Proteomes" id="UP001432180"/>
    </source>
</evidence>
<dbReference type="RefSeq" id="WP_328983604.1">
    <property type="nucleotide sequence ID" value="NZ_CP121472.1"/>
</dbReference>
<keyword evidence="1" id="KW-0472">Membrane</keyword>
<feature type="transmembrane region" description="Helical" evidence="1">
    <location>
        <begin position="72"/>
        <end position="97"/>
    </location>
</feature>
<gene>
    <name evidence="2" type="ORF">Thiowin_02845</name>
</gene>
<evidence type="ECO:0000256" key="1">
    <source>
        <dbReference type="SAM" id="Phobius"/>
    </source>
</evidence>
<accession>A0ABZ0SBV4</accession>
<evidence type="ECO:0008006" key="4">
    <source>
        <dbReference type="Google" id="ProtNLM"/>
    </source>
</evidence>
<organism evidence="2 3">
    <name type="scientific">Thiorhodovibrio winogradskyi</name>
    <dbReference type="NCBI Taxonomy" id="77007"/>
    <lineage>
        <taxon>Bacteria</taxon>
        <taxon>Pseudomonadati</taxon>
        <taxon>Pseudomonadota</taxon>
        <taxon>Gammaproteobacteria</taxon>
        <taxon>Chromatiales</taxon>
        <taxon>Chromatiaceae</taxon>
        <taxon>Thiorhodovibrio</taxon>
    </lineage>
</organism>
<dbReference type="EMBL" id="CP121472">
    <property type="protein sequence ID" value="WPL17803.1"/>
    <property type="molecule type" value="Genomic_DNA"/>
</dbReference>
<keyword evidence="1" id="KW-0812">Transmembrane</keyword>
<evidence type="ECO:0000313" key="2">
    <source>
        <dbReference type="EMBL" id="WPL17803.1"/>
    </source>
</evidence>
<sequence>MKITAPIALVLAMIGWALTLFITYTLLSGVPIEDRSCQTDCIKGLFFSGFAVGAVALILSGLAVATHPAGRIFSVAVLVLTAPLFAIYAGIVVIGTLA</sequence>
<reference evidence="2 3" key="1">
    <citation type="journal article" date="2023" name="Microorganisms">
        <title>Thiorhodovibrio frisius and Trv. litoralis spp. nov., Two Novel Members from a Clade of Fastidious Purple Sulfur Bacteria That Exhibit Unique Red-Shifted Light-Harvesting Capabilities.</title>
        <authorList>
            <person name="Methner A."/>
            <person name="Kuzyk S.B."/>
            <person name="Petersen J."/>
            <person name="Bauer S."/>
            <person name="Brinkmann H."/>
            <person name="Sichau K."/>
            <person name="Wanner G."/>
            <person name="Wolf J."/>
            <person name="Neumann-Schaal M."/>
            <person name="Henke P."/>
            <person name="Tank M."/>
            <person name="Sproer C."/>
            <person name="Bunk B."/>
            <person name="Overmann J."/>
        </authorList>
    </citation>
    <scope>NUCLEOTIDE SEQUENCE [LARGE SCALE GENOMIC DNA]</scope>
    <source>
        <strain evidence="2 3">DSM 6702</strain>
    </source>
</reference>
<dbReference type="Proteomes" id="UP001432180">
    <property type="component" value="Chromosome"/>
</dbReference>
<proteinExistence type="predicted"/>
<keyword evidence="3" id="KW-1185">Reference proteome</keyword>
<feature type="transmembrane region" description="Helical" evidence="1">
    <location>
        <begin position="6"/>
        <end position="32"/>
    </location>
</feature>